<gene>
    <name evidence="6" type="ORF">WJX74_004967</name>
</gene>
<dbReference type="Pfam" id="PF02214">
    <property type="entry name" value="BTB_2"/>
    <property type="match status" value="1"/>
</dbReference>
<dbReference type="Gene3D" id="2.60.120.820">
    <property type="entry name" value="PHR domain"/>
    <property type="match status" value="1"/>
</dbReference>
<sequence>MQKAVGEFQEGVSNFQSLLDKLVSEVQKEREKLEQEKAQLFQDRQDFEDESKRVAQVAASDNEQITLNVGGSIFKTTAATLRDSPAPSLFAAMFSGRHALSFQKDGTLFIDRDGRHFHDILNFLRDGSFNFPTDSTDLKGLLELRAEADFYGLPGLLEHIDRYPYSLTHVRRAGTMNLEDNWLYEDGQDEIVFSVDTHCQLLGAGLCGTESYITAELELTEVNPVDFSQELKKLREAAQTFTKVDGQVVQIMLQTPAHLEPKKCYMLSALVKGNDSFCCEDCLDGVIAGGVRITFHGWESPNGTNECRGQFPELYIRVPKM</sequence>
<dbReference type="EMBL" id="JALJOS010000050">
    <property type="protein sequence ID" value="KAK9819121.1"/>
    <property type="molecule type" value="Genomic_DNA"/>
</dbReference>
<dbReference type="InterPro" id="IPR000210">
    <property type="entry name" value="BTB/POZ_dom"/>
</dbReference>
<evidence type="ECO:0000256" key="1">
    <source>
        <dbReference type="ARBA" id="ARBA00004496"/>
    </source>
</evidence>
<feature type="coiled-coil region" evidence="4">
    <location>
        <begin position="12"/>
        <end position="50"/>
    </location>
</feature>
<keyword evidence="3" id="KW-0963">Cytoplasm</keyword>
<dbReference type="AlphaFoldDB" id="A0AAW1QCI9"/>
<dbReference type="InterPro" id="IPR003131">
    <property type="entry name" value="T1-type_BTB"/>
</dbReference>
<dbReference type="InterPro" id="IPR011333">
    <property type="entry name" value="SKP1/BTB/POZ_sf"/>
</dbReference>
<dbReference type="InterPro" id="IPR038648">
    <property type="entry name" value="PHR_sf"/>
</dbReference>
<dbReference type="PANTHER" id="PTHR11145:SF8">
    <property type="entry name" value="RE57120P"/>
    <property type="match status" value="1"/>
</dbReference>
<name>A0AAW1QCI9_9CHLO</name>
<dbReference type="SUPFAM" id="SSF54695">
    <property type="entry name" value="POZ domain"/>
    <property type="match status" value="1"/>
</dbReference>
<dbReference type="GO" id="GO:0051260">
    <property type="term" value="P:protein homooligomerization"/>
    <property type="evidence" value="ECO:0007669"/>
    <property type="project" value="InterPro"/>
</dbReference>
<proteinExistence type="predicted"/>
<comment type="subcellular location">
    <subcellularLocation>
        <location evidence="1">Cytoplasm</location>
    </subcellularLocation>
</comment>
<dbReference type="SMART" id="SM00225">
    <property type="entry name" value="BTB"/>
    <property type="match status" value="1"/>
</dbReference>
<accession>A0AAW1QCI9</accession>
<dbReference type="Proteomes" id="UP001438707">
    <property type="component" value="Unassembled WGS sequence"/>
</dbReference>
<evidence type="ECO:0000256" key="4">
    <source>
        <dbReference type="SAM" id="Coils"/>
    </source>
</evidence>
<keyword evidence="4" id="KW-0175">Coiled coil</keyword>
<evidence type="ECO:0000256" key="2">
    <source>
        <dbReference type="ARBA" id="ARBA00004906"/>
    </source>
</evidence>
<dbReference type="InterPro" id="IPR012983">
    <property type="entry name" value="PHR"/>
</dbReference>
<evidence type="ECO:0000256" key="3">
    <source>
        <dbReference type="ARBA" id="ARBA00022490"/>
    </source>
</evidence>
<evidence type="ECO:0000313" key="6">
    <source>
        <dbReference type="EMBL" id="KAK9819121.1"/>
    </source>
</evidence>
<keyword evidence="7" id="KW-1185">Reference proteome</keyword>
<organism evidence="6 7">
    <name type="scientific">Apatococcus lobatus</name>
    <dbReference type="NCBI Taxonomy" id="904363"/>
    <lineage>
        <taxon>Eukaryota</taxon>
        <taxon>Viridiplantae</taxon>
        <taxon>Chlorophyta</taxon>
        <taxon>core chlorophytes</taxon>
        <taxon>Trebouxiophyceae</taxon>
        <taxon>Chlorellales</taxon>
        <taxon>Chlorellaceae</taxon>
        <taxon>Apatococcus</taxon>
    </lineage>
</organism>
<dbReference type="Gene3D" id="3.30.710.10">
    <property type="entry name" value="Potassium Channel Kv1.1, Chain A"/>
    <property type="match status" value="1"/>
</dbReference>
<dbReference type="GO" id="GO:0005737">
    <property type="term" value="C:cytoplasm"/>
    <property type="evidence" value="ECO:0007669"/>
    <property type="project" value="UniProtKB-SubCell"/>
</dbReference>
<dbReference type="InterPro" id="IPR045068">
    <property type="entry name" value="BACURD1-3"/>
</dbReference>
<reference evidence="6 7" key="1">
    <citation type="journal article" date="2024" name="Nat. Commun.">
        <title>Phylogenomics reveals the evolutionary origins of lichenization in chlorophyte algae.</title>
        <authorList>
            <person name="Puginier C."/>
            <person name="Libourel C."/>
            <person name="Otte J."/>
            <person name="Skaloud P."/>
            <person name="Haon M."/>
            <person name="Grisel S."/>
            <person name="Petersen M."/>
            <person name="Berrin J.G."/>
            <person name="Delaux P.M."/>
            <person name="Dal Grande F."/>
            <person name="Keller J."/>
        </authorList>
    </citation>
    <scope>NUCLEOTIDE SEQUENCE [LARGE SCALE GENOMIC DNA]</scope>
    <source>
        <strain evidence="6 7">SAG 2145</strain>
    </source>
</reference>
<feature type="domain" description="BTB" evidence="5">
    <location>
        <begin position="63"/>
        <end position="133"/>
    </location>
</feature>
<dbReference type="PANTHER" id="PTHR11145">
    <property type="entry name" value="BTB/POZ DOMAIN-CONTAINING ADAPTER FOR CUL3-MEDIATED RHOA DEGRADATION PROTEIN FAMILY MEMBER"/>
    <property type="match status" value="1"/>
</dbReference>
<evidence type="ECO:0000259" key="5">
    <source>
        <dbReference type="PROSITE" id="PS50097"/>
    </source>
</evidence>
<protein>
    <recommendedName>
        <fullName evidence="5">BTB domain-containing protein</fullName>
    </recommendedName>
</protein>
<dbReference type="PROSITE" id="PS50097">
    <property type="entry name" value="BTB"/>
    <property type="match status" value="1"/>
</dbReference>
<dbReference type="Pfam" id="PF08005">
    <property type="entry name" value="PHR"/>
    <property type="match status" value="1"/>
</dbReference>
<comment type="caution">
    <text evidence="6">The sequence shown here is derived from an EMBL/GenBank/DDBJ whole genome shotgun (WGS) entry which is preliminary data.</text>
</comment>
<comment type="pathway">
    <text evidence="2">Protein modification; protein ubiquitination.</text>
</comment>
<evidence type="ECO:0000313" key="7">
    <source>
        <dbReference type="Proteomes" id="UP001438707"/>
    </source>
</evidence>